<evidence type="ECO:0000256" key="14">
    <source>
        <dbReference type="SAM" id="MobiDB-lite"/>
    </source>
</evidence>
<dbReference type="GO" id="GO:0005978">
    <property type="term" value="P:glycogen biosynthetic process"/>
    <property type="evidence" value="ECO:0007669"/>
    <property type="project" value="UniProtKB-KW"/>
</dbReference>
<dbReference type="GO" id="GO:0046872">
    <property type="term" value="F:metal ion binding"/>
    <property type="evidence" value="ECO:0007669"/>
    <property type="project" value="UniProtKB-KW"/>
</dbReference>
<keyword evidence="4" id="KW-0808">Transferase</keyword>
<evidence type="ECO:0000256" key="3">
    <source>
        <dbReference type="ARBA" id="ARBA00022490"/>
    </source>
</evidence>
<feature type="compositionally biased region" description="Polar residues" evidence="14">
    <location>
        <begin position="468"/>
        <end position="495"/>
    </location>
</feature>
<evidence type="ECO:0000256" key="10">
    <source>
        <dbReference type="ARBA" id="ARBA00038934"/>
    </source>
</evidence>
<protein>
    <recommendedName>
        <fullName evidence="10">glycogenin glucosyltransferase</fullName>
        <ecNumber evidence="10">2.4.1.186</ecNumber>
    </recommendedName>
</protein>
<dbReference type="InterPro" id="IPR002495">
    <property type="entry name" value="Glyco_trans_8"/>
</dbReference>
<dbReference type="GO" id="GO:0005737">
    <property type="term" value="C:cytoplasm"/>
    <property type="evidence" value="ECO:0007669"/>
    <property type="project" value="UniProtKB-SubCell"/>
</dbReference>
<evidence type="ECO:0000256" key="6">
    <source>
        <dbReference type="ARBA" id="ARBA00023056"/>
    </source>
</evidence>
<evidence type="ECO:0000256" key="7">
    <source>
        <dbReference type="ARBA" id="ARBA00023180"/>
    </source>
</evidence>
<comment type="cofactor">
    <cofactor evidence="1">
        <name>Mn(2+)</name>
        <dbReference type="ChEBI" id="CHEBI:29035"/>
    </cofactor>
</comment>
<evidence type="ECO:0000256" key="1">
    <source>
        <dbReference type="ARBA" id="ARBA00001936"/>
    </source>
</evidence>
<feature type="compositionally biased region" description="Basic and acidic residues" evidence="14">
    <location>
        <begin position="644"/>
        <end position="700"/>
    </location>
</feature>
<evidence type="ECO:0000313" key="15">
    <source>
        <dbReference type="EMBL" id="NOV49610.1"/>
    </source>
</evidence>
<feature type="compositionally biased region" description="Basic and acidic residues" evidence="14">
    <location>
        <begin position="331"/>
        <end position="348"/>
    </location>
</feature>
<feature type="region of interest" description="Disordered" evidence="14">
    <location>
        <begin position="552"/>
        <end position="615"/>
    </location>
</feature>
<comment type="catalytic activity">
    <reaction evidence="12">
        <text>L-tyrosyl-[glycogenin] + UDP-alpha-D-glucose = alpha-D-glucosyl-L-tyrosyl-[glycogenin] + UDP + H(+)</text>
        <dbReference type="Rhea" id="RHEA:23360"/>
        <dbReference type="Rhea" id="RHEA-COMP:14604"/>
        <dbReference type="Rhea" id="RHEA-COMP:14605"/>
        <dbReference type="ChEBI" id="CHEBI:15378"/>
        <dbReference type="ChEBI" id="CHEBI:46858"/>
        <dbReference type="ChEBI" id="CHEBI:58223"/>
        <dbReference type="ChEBI" id="CHEBI:58885"/>
        <dbReference type="ChEBI" id="CHEBI:140573"/>
        <dbReference type="EC" id="2.4.1.186"/>
    </reaction>
</comment>
<keyword evidence="6" id="KW-0320">Glycogen biosynthesis</keyword>
<dbReference type="Pfam" id="PF01501">
    <property type="entry name" value="Glyco_transf_8"/>
    <property type="match status" value="1"/>
</dbReference>
<dbReference type="EMBL" id="GIIL01005884">
    <property type="protein sequence ID" value="NOV49610.1"/>
    <property type="molecule type" value="Transcribed_RNA"/>
</dbReference>
<sequence length="1081" mass="114960">MADNAWVTLATNDSYALGAQVLAHSLKKVNTKHKLVVLVTPGVTDCMKEKLSKVFDLVQNVDVLDSKDAANLALLARPELGVTFTKLHCWTLVQFKKCVFLDADTLVIQNSDDLFDRDEFSAAPDVGWPDCFNSGVFVFKPSVDTFNALLKLATDQGSFDGGDQGLLNTYFSNWSLQDSSKRLPFIYNLCSTACYSYLPAFKQYGQHVRIFHFIGNSKPWLQHFDTVSCQVQTPSSEPHLGVFLQFWWNIFFELVHPTLDQNMGGLAAAYAKMTLGVAPTEAQVALEEKLRKEAWEAGHIDYMGRDSFDNILQKISETLSLGKNSKSSLETSKDNTTLDKPKTEEVKAEAVPSECPKPEPATATASVEPVSVTQPEPTSVPQTPTSPQPTSELGPAVLVEKTPEIGPAVLVKKGKTEKEKTPELGPGVISTVAICPNLTVAEIYNPPLLAAGEQKSDAPKQDAAPADSTKQTAQQPKVETSEVKSGSTTAQTDVQASEIPKTPDVIQATPPATPLSTETTESITGGAKPPGTEKTPDNVCQKSAENLKVVASVLDTPPVNSENKESLDKDKQAEITDSKPQNIEAPVKPDEPKKEPIEAVSAVKSSDPIKVPTDSQKVLEKKDVELPVVSETIPTPENIAKLDICPKSDTDSKPDAAPKTDVCPKPDAGTKTDICPKPDAAPKTDVCSKPDATPKPDVCPKPDVGPNTEVCPKSEAGPKTEISSKPEAGAITDASPKSDASPKTDACPKSDASPKTDVCPQSDASPKTDACPKPDASTKTDICPKLETGPKADTCPKPEAKGETEACAKTDVCSKTEACAKTDVCPKTEACPKADVCPKTEACPNADICPKTEACPKTDVCPKTEACPKTEVCPKTETCPKTDTCPKTEACPKTDVCPKTEACPKTEVCPKTEACPKTDESSKPEASTKPDVCSKADAGTGLTSDQAKAESKPPEIGSLPETCVPLEVCPPQELKSGDANTSVTPNAEETKKSEATDAKKDEEKQSAVEDKNVVKSESPKEAGCQKPAAGAAKKKPAPTKGQGDKKEASGDGAHPSMPVPPPRKKDPKKPAAPKPTKPSKK</sequence>
<feature type="compositionally biased region" description="Basic and acidic residues" evidence="14">
    <location>
        <begin position="562"/>
        <end position="577"/>
    </location>
</feature>
<name>A0A6M2DVF9_XENCH</name>
<feature type="compositionally biased region" description="Basic and acidic residues" evidence="14">
    <location>
        <begin position="910"/>
        <end position="934"/>
    </location>
</feature>
<dbReference type="FunFam" id="3.90.550.10:FF:000092">
    <property type="entry name" value="Glycogenin 2"/>
    <property type="match status" value="1"/>
</dbReference>
<feature type="compositionally biased region" description="Pro residues" evidence="14">
    <location>
        <begin position="1070"/>
        <end position="1081"/>
    </location>
</feature>
<feature type="compositionally biased region" description="Basic and acidic residues" evidence="14">
    <location>
        <begin position="988"/>
        <end position="1020"/>
    </location>
</feature>
<keyword evidence="7" id="KW-0325">Glycoprotein</keyword>
<proteinExistence type="inferred from homology"/>
<evidence type="ECO:0000256" key="12">
    <source>
        <dbReference type="ARBA" id="ARBA00052293"/>
    </source>
</evidence>
<feature type="compositionally biased region" description="Basic and acidic residues" evidence="14">
    <location>
        <begin position="740"/>
        <end position="754"/>
    </location>
</feature>
<evidence type="ECO:0000256" key="8">
    <source>
        <dbReference type="ARBA" id="ARBA00023211"/>
    </source>
</evidence>
<evidence type="ECO:0000256" key="4">
    <source>
        <dbReference type="ARBA" id="ARBA00022679"/>
    </source>
</evidence>
<dbReference type="SUPFAM" id="SSF53448">
    <property type="entry name" value="Nucleotide-diphospho-sugar transferases"/>
    <property type="match status" value="1"/>
</dbReference>
<accession>A0A6M2DVF9</accession>
<comment type="subcellular location">
    <subcellularLocation>
        <location evidence="2">Cytoplasm</location>
    </subcellularLocation>
</comment>
<comment type="catalytic activity">
    <reaction evidence="11">
        <text>[1,4-alpha-D-glucosyl](n)-L-tyrosyl-[glycogenin] + UDP-alpha-D-glucose = [1,4-alpha-D-glucosyl](n+1)-L-tyrosyl-[glycogenin] + UDP + H(+)</text>
        <dbReference type="Rhea" id="RHEA:56560"/>
        <dbReference type="Rhea" id="RHEA-COMP:14606"/>
        <dbReference type="Rhea" id="RHEA-COMP:14607"/>
        <dbReference type="ChEBI" id="CHEBI:15378"/>
        <dbReference type="ChEBI" id="CHEBI:58223"/>
        <dbReference type="ChEBI" id="CHEBI:58885"/>
        <dbReference type="ChEBI" id="CHEBI:140574"/>
        <dbReference type="EC" id="2.4.1.186"/>
    </reaction>
</comment>
<dbReference type="InterPro" id="IPR029044">
    <property type="entry name" value="Nucleotide-diphossugar_trans"/>
</dbReference>
<feature type="compositionally biased region" description="Polar residues" evidence="14">
    <location>
        <begin position="978"/>
        <end position="987"/>
    </location>
</feature>
<dbReference type="Gene3D" id="3.90.550.10">
    <property type="entry name" value="Spore Coat Polysaccharide Biosynthesis Protein SpsA, Chain A"/>
    <property type="match status" value="1"/>
</dbReference>
<evidence type="ECO:0000256" key="9">
    <source>
        <dbReference type="ARBA" id="ARBA00038162"/>
    </source>
</evidence>
<feature type="region of interest" description="Disordered" evidence="14">
    <location>
        <begin position="640"/>
        <end position="784"/>
    </location>
</feature>
<feature type="region of interest" description="Disordered" evidence="14">
    <location>
        <begin position="451"/>
        <end position="540"/>
    </location>
</feature>
<feature type="region of interest" description="Disordered" evidence="14">
    <location>
        <begin position="910"/>
        <end position="1081"/>
    </location>
</feature>
<comment type="similarity">
    <text evidence="9">Belongs to the glycosyltransferase 8 family. Glycogenin subfamily.</text>
</comment>
<evidence type="ECO:0000256" key="13">
    <source>
        <dbReference type="ARBA" id="ARBA00057883"/>
    </source>
</evidence>
<keyword evidence="3" id="KW-0963">Cytoplasm</keyword>
<keyword evidence="5" id="KW-0479">Metal-binding</keyword>
<dbReference type="PANTHER" id="PTHR11183">
    <property type="entry name" value="GLYCOGENIN SUBFAMILY MEMBER"/>
    <property type="match status" value="1"/>
</dbReference>
<dbReference type="CDD" id="cd02537">
    <property type="entry name" value="GT8_Glycogenin"/>
    <property type="match status" value="1"/>
</dbReference>
<feature type="region of interest" description="Disordered" evidence="14">
    <location>
        <begin position="322"/>
        <end position="393"/>
    </location>
</feature>
<feature type="compositionally biased region" description="Low complexity" evidence="14">
    <location>
        <begin position="372"/>
        <end position="392"/>
    </location>
</feature>
<keyword evidence="8" id="KW-0464">Manganese</keyword>
<evidence type="ECO:0000256" key="11">
    <source>
        <dbReference type="ARBA" id="ARBA00050886"/>
    </source>
</evidence>
<dbReference type="GO" id="GO:0008466">
    <property type="term" value="F:glycogenin glucosyltransferase activity"/>
    <property type="evidence" value="ECO:0007669"/>
    <property type="project" value="UniProtKB-EC"/>
</dbReference>
<evidence type="ECO:0000256" key="2">
    <source>
        <dbReference type="ARBA" id="ARBA00004496"/>
    </source>
</evidence>
<dbReference type="InterPro" id="IPR050587">
    <property type="entry name" value="GNT1/Glycosyltrans_8"/>
</dbReference>
<dbReference type="GO" id="GO:0016301">
    <property type="term" value="F:kinase activity"/>
    <property type="evidence" value="ECO:0007669"/>
    <property type="project" value="UniProtKB-KW"/>
</dbReference>
<feature type="compositionally biased region" description="Polar residues" evidence="14">
    <location>
        <begin position="514"/>
        <end position="523"/>
    </location>
</feature>
<comment type="function">
    <text evidence="13">Self-glucosylating initiator of glycogen synthesis. It catalyzes the formation of a short alpha (1,4)-glucosyl chain covalently attached via a glucose 1-O-tyrosyl linkage to internal tyrosine residues and these chains act as primers for the elongation reaction catalyzed by glycogen synthase.</text>
</comment>
<keyword evidence="15" id="KW-0418">Kinase</keyword>
<feature type="compositionally biased region" description="Basic and acidic residues" evidence="14">
    <location>
        <begin position="587"/>
        <end position="597"/>
    </location>
</feature>
<evidence type="ECO:0000256" key="5">
    <source>
        <dbReference type="ARBA" id="ARBA00022723"/>
    </source>
</evidence>
<organism evidence="15">
    <name type="scientific">Xenopsylla cheopis</name>
    <name type="common">Oriental rat flea</name>
    <name type="synonym">Pulex cheopis</name>
    <dbReference type="NCBI Taxonomy" id="163159"/>
    <lineage>
        <taxon>Eukaryota</taxon>
        <taxon>Metazoa</taxon>
        <taxon>Ecdysozoa</taxon>
        <taxon>Arthropoda</taxon>
        <taxon>Hexapoda</taxon>
        <taxon>Insecta</taxon>
        <taxon>Pterygota</taxon>
        <taxon>Neoptera</taxon>
        <taxon>Endopterygota</taxon>
        <taxon>Siphonaptera</taxon>
        <taxon>Pulicidae</taxon>
        <taxon>Xenopsyllinae</taxon>
        <taxon>Xenopsylla</taxon>
    </lineage>
</organism>
<feature type="compositionally biased region" description="Basic and acidic residues" evidence="14">
    <location>
        <begin position="770"/>
        <end position="784"/>
    </location>
</feature>
<dbReference type="AlphaFoldDB" id="A0A6M2DVF9"/>
<dbReference type="EC" id="2.4.1.186" evidence="10"/>
<reference evidence="15" key="1">
    <citation type="submission" date="2020-03" db="EMBL/GenBank/DDBJ databases">
        <title>Transcriptomic Profiling of the Digestive Tract of the Rat Flea, Xenopsylla cheopis, Following Blood Feeding and Infection with Yersinia pestis.</title>
        <authorList>
            <person name="Bland D.M."/>
            <person name="Martens C.A."/>
            <person name="Virtaneva K."/>
            <person name="Kanakabandi K."/>
            <person name="Long D."/>
            <person name="Rosenke R."/>
            <person name="Saturday G.A."/>
            <person name="Hoyt F.H."/>
            <person name="Bruno D.P."/>
            <person name="Ribeiro J.M.C."/>
            <person name="Hinnebusch J."/>
        </authorList>
    </citation>
    <scope>NUCLEOTIDE SEQUENCE</scope>
</reference>